<dbReference type="AlphaFoldDB" id="A0A7J7C6P0"/>
<keyword evidence="6" id="KW-0238">DNA-binding</keyword>
<feature type="compositionally biased region" description="Polar residues" evidence="11">
    <location>
        <begin position="178"/>
        <end position="191"/>
    </location>
</feature>
<evidence type="ECO:0000313" key="15">
    <source>
        <dbReference type="Proteomes" id="UP000593562"/>
    </source>
</evidence>
<dbReference type="PROSITE" id="PS51005">
    <property type="entry name" value="NAC"/>
    <property type="match status" value="1"/>
</dbReference>
<evidence type="ECO:0000256" key="5">
    <source>
        <dbReference type="ARBA" id="ARBA00023015"/>
    </source>
</evidence>
<keyword evidence="8" id="KW-0010">Activator</keyword>
<reference evidence="14 15" key="1">
    <citation type="journal article" date="2020" name="Nat. Commun.">
        <title>Genome of Tripterygium wilfordii and identification of cytochrome P450 involved in triptolide biosynthesis.</title>
        <authorList>
            <person name="Tu L."/>
            <person name="Su P."/>
            <person name="Zhang Z."/>
            <person name="Gao L."/>
            <person name="Wang J."/>
            <person name="Hu T."/>
            <person name="Zhou J."/>
            <person name="Zhang Y."/>
            <person name="Zhao Y."/>
            <person name="Liu Y."/>
            <person name="Song Y."/>
            <person name="Tong Y."/>
            <person name="Lu Y."/>
            <person name="Yang J."/>
            <person name="Xu C."/>
            <person name="Jia M."/>
            <person name="Peters R.J."/>
            <person name="Huang L."/>
            <person name="Gao W."/>
        </authorList>
    </citation>
    <scope>NUCLEOTIDE SEQUENCE [LARGE SCALE GENOMIC DNA]</scope>
    <source>
        <strain evidence="15">cv. XIE 37</strain>
        <tissue evidence="14">Leaf</tissue>
    </source>
</reference>
<dbReference type="GO" id="GO:0006355">
    <property type="term" value="P:regulation of DNA-templated transcription"/>
    <property type="evidence" value="ECO:0007669"/>
    <property type="project" value="InterPro"/>
</dbReference>
<dbReference type="GO" id="GO:0000976">
    <property type="term" value="F:transcription cis-regulatory region binding"/>
    <property type="evidence" value="ECO:0007669"/>
    <property type="project" value="UniProtKB-ARBA"/>
</dbReference>
<dbReference type="InterPro" id="IPR003441">
    <property type="entry name" value="NAC-dom"/>
</dbReference>
<gene>
    <name evidence="14" type="ORF">HS088_TW20G00169</name>
</gene>
<evidence type="ECO:0000256" key="4">
    <source>
        <dbReference type="ARBA" id="ARBA00022989"/>
    </source>
</evidence>
<evidence type="ECO:0000256" key="7">
    <source>
        <dbReference type="ARBA" id="ARBA00023136"/>
    </source>
</evidence>
<dbReference type="Proteomes" id="UP000593562">
    <property type="component" value="Unassembled WGS sequence"/>
</dbReference>
<dbReference type="PANTHER" id="PTHR31744">
    <property type="entry name" value="PROTEIN CUP-SHAPED COTYLEDON 2-RELATED"/>
    <property type="match status" value="1"/>
</dbReference>
<evidence type="ECO:0000313" key="14">
    <source>
        <dbReference type="EMBL" id="KAF5729804.1"/>
    </source>
</evidence>
<name>A0A7J7C6P0_TRIWF</name>
<keyword evidence="9" id="KW-0804">Transcription</keyword>
<accession>A0A7J7C6P0</accession>
<keyword evidence="15" id="KW-1185">Reference proteome</keyword>
<keyword evidence="5" id="KW-0805">Transcription regulation</keyword>
<feature type="compositionally biased region" description="Basic residues" evidence="11">
    <location>
        <begin position="569"/>
        <end position="582"/>
    </location>
</feature>
<dbReference type="SUPFAM" id="SSF101941">
    <property type="entry name" value="NAC domain"/>
    <property type="match status" value="1"/>
</dbReference>
<sequence>MAVLSIDRLPLGFRFRPSDEELINHYLRLKVNGRDSEVEVIREVDICKWEPWDLPGLSVIKTEDPEWFFFCPRDRKYPNGHRSNRATDAGYWKATGKDRTIKSGRPNQSLIGMKKTLVFYRGRAPKGQRTRWIMHEYRPTLKELDGTGPGQSAFVIFRLFRKPEENIESQKYDEVENNGLSPTTSKSSPDDMTSDLVEEAETSAMQEGKETEGAEKQFDQLNNMAPNTLVPVQSCSNSHMTSDGEDHPTVATPMNEYTMLNGNSDMYNPMDDQIDCKVFPPKQSQILAELTPPYMDSPYASDFGDDHNWLQFQNGSCEEDVSFSDLFDGSFTNNDECSGEESTSRKNSVVGSATQLPGHECVLQTIPPEYSNNHDNDIYNHTNAEMSSLQHDPGMGTPRSYNELLDSKELLQIPASLVSWPLLGEESRNNVGDLGNISVGQDASSAYLAMGSFYDICNNVDRSIWQNNPLEYGSNGSGTGIKIINRQLRQQPNPNNFANQGTAPRRIRLQIKNSLGSVGNGEGNNSIYFANEDEPLPSSTEASKTTKQTAMPEKSVDGKTIDVGDPRNKIRTHRTRRLRRRRNTESKTNNSSSETVGNGKIGDATSGDGVQSAVTEATEAAVPGPTFKPENETQLPKIKSSYKETTDELSGKLRLRASQYDDYGSRQIESPSITKAPSPTLHSQIYSKVYSASIFLVVAISMVSIGVWMYGR</sequence>
<evidence type="ECO:0000256" key="6">
    <source>
        <dbReference type="ARBA" id="ARBA00023125"/>
    </source>
</evidence>
<keyword evidence="7 12" id="KW-0472">Membrane</keyword>
<dbReference type="InterPro" id="IPR036093">
    <property type="entry name" value="NAC_dom_sf"/>
</dbReference>
<evidence type="ECO:0000259" key="13">
    <source>
        <dbReference type="PROSITE" id="PS51005"/>
    </source>
</evidence>
<evidence type="ECO:0000256" key="10">
    <source>
        <dbReference type="ARBA" id="ARBA00023242"/>
    </source>
</evidence>
<keyword evidence="3 12" id="KW-0812">Transmembrane</keyword>
<evidence type="ECO:0000256" key="2">
    <source>
        <dbReference type="ARBA" id="ARBA00004167"/>
    </source>
</evidence>
<comment type="caution">
    <text evidence="14">The sequence shown here is derived from an EMBL/GenBank/DDBJ whole genome shotgun (WGS) entry which is preliminary data.</text>
</comment>
<dbReference type="InParanoid" id="A0A7J7C6P0"/>
<feature type="region of interest" description="Disordered" evidence="11">
    <location>
        <begin position="168"/>
        <end position="195"/>
    </location>
</feature>
<evidence type="ECO:0000256" key="9">
    <source>
        <dbReference type="ARBA" id="ARBA00023163"/>
    </source>
</evidence>
<evidence type="ECO:0000256" key="11">
    <source>
        <dbReference type="SAM" id="MobiDB-lite"/>
    </source>
</evidence>
<dbReference type="FunCoup" id="A0A7J7C6P0">
    <property type="interactions" value="971"/>
</dbReference>
<evidence type="ECO:0000256" key="12">
    <source>
        <dbReference type="SAM" id="Phobius"/>
    </source>
</evidence>
<feature type="compositionally biased region" description="Low complexity" evidence="11">
    <location>
        <begin position="586"/>
        <end position="595"/>
    </location>
</feature>
<dbReference type="FunFam" id="2.170.150.80:FF:000002">
    <property type="entry name" value="Nac domain-containing protein 86"/>
    <property type="match status" value="1"/>
</dbReference>
<evidence type="ECO:0000256" key="3">
    <source>
        <dbReference type="ARBA" id="ARBA00022692"/>
    </source>
</evidence>
<keyword evidence="4 12" id="KW-1133">Transmembrane helix</keyword>
<feature type="transmembrane region" description="Helical" evidence="12">
    <location>
        <begin position="689"/>
        <end position="710"/>
    </location>
</feature>
<comment type="subcellular location">
    <subcellularLocation>
        <location evidence="2">Membrane</location>
        <topology evidence="2">Single-pass membrane protein</topology>
    </subcellularLocation>
    <subcellularLocation>
        <location evidence="1">Nucleus</location>
    </subcellularLocation>
</comment>
<keyword evidence="10" id="KW-0539">Nucleus</keyword>
<evidence type="ECO:0000256" key="1">
    <source>
        <dbReference type="ARBA" id="ARBA00004123"/>
    </source>
</evidence>
<dbReference type="EMBL" id="JAAARO010000020">
    <property type="protein sequence ID" value="KAF5729804.1"/>
    <property type="molecule type" value="Genomic_DNA"/>
</dbReference>
<feature type="region of interest" description="Disordered" evidence="11">
    <location>
        <begin position="526"/>
        <end position="643"/>
    </location>
</feature>
<feature type="compositionally biased region" description="Basic and acidic residues" evidence="11">
    <location>
        <begin position="554"/>
        <end position="568"/>
    </location>
</feature>
<evidence type="ECO:0000256" key="8">
    <source>
        <dbReference type="ARBA" id="ARBA00023159"/>
    </source>
</evidence>
<feature type="compositionally biased region" description="Polar residues" evidence="11">
    <location>
        <begin position="537"/>
        <end position="549"/>
    </location>
</feature>
<feature type="domain" description="NAC" evidence="13">
    <location>
        <begin position="9"/>
        <end position="162"/>
    </location>
</feature>
<dbReference type="PANTHER" id="PTHR31744:SF216">
    <property type="entry name" value="NAC TRANSCRIPTION FACTOR"/>
    <property type="match status" value="1"/>
</dbReference>
<dbReference type="GO" id="GO:0016020">
    <property type="term" value="C:membrane"/>
    <property type="evidence" value="ECO:0007669"/>
    <property type="project" value="UniProtKB-SubCell"/>
</dbReference>
<protein>
    <recommendedName>
        <fullName evidence="13">NAC domain-containing protein</fullName>
    </recommendedName>
</protein>
<proteinExistence type="predicted"/>
<dbReference type="OrthoDB" id="737278at2759"/>
<dbReference type="Gene3D" id="2.170.150.80">
    <property type="entry name" value="NAC domain"/>
    <property type="match status" value="1"/>
</dbReference>
<dbReference type="GO" id="GO:0005634">
    <property type="term" value="C:nucleus"/>
    <property type="evidence" value="ECO:0007669"/>
    <property type="project" value="UniProtKB-SubCell"/>
</dbReference>
<dbReference type="Pfam" id="PF02365">
    <property type="entry name" value="NAM"/>
    <property type="match status" value="1"/>
</dbReference>
<organism evidence="14 15">
    <name type="scientific">Tripterygium wilfordii</name>
    <name type="common">Thunder God vine</name>
    <dbReference type="NCBI Taxonomy" id="458696"/>
    <lineage>
        <taxon>Eukaryota</taxon>
        <taxon>Viridiplantae</taxon>
        <taxon>Streptophyta</taxon>
        <taxon>Embryophyta</taxon>
        <taxon>Tracheophyta</taxon>
        <taxon>Spermatophyta</taxon>
        <taxon>Magnoliopsida</taxon>
        <taxon>eudicotyledons</taxon>
        <taxon>Gunneridae</taxon>
        <taxon>Pentapetalae</taxon>
        <taxon>rosids</taxon>
        <taxon>fabids</taxon>
        <taxon>Celastrales</taxon>
        <taxon>Celastraceae</taxon>
        <taxon>Tripterygium</taxon>
    </lineage>
</organism>